<feature type="compositionally biased region" description="Polar residues" evidence="1">
    <location>
        <begin position="226"/>
        <end position="241"/>
    </location>
</feature>
<proteinExistence type="predicted"/>
<name>A0A9P8BUN2_9FUNG</name>
<organism evidence="3 4">
    <name type="scientific">Linnemannia hyalina</name>
    <dbReference type="NCBI Taxonomy" id="64524"/>
    <lineage>
        <taxon>Eukaryota</taxon>
        <taxon>Fungi</taxon>
        <taxon>Fungi incertae sedis</taxon>
        <taxon>Mucoromycota</taxon>
        <taxon>Mortierellomycotina</taxon>
        <taxon>Mortierellomycetes</taxon>
        <taxon>Mortierellales</taxon>
        <taxon>Mortierellaceae</taxon>
        <taxon>Linnemannia</taxon>
    </lineage>
</organism>
<dbReference type="EMBL" id="JAHRHY010000006">
    <property type="protein sequence ID" value="KAG9068920.1"/>
    <property type="molecule type" value="Genomic_DNA"/>
</dbReference>
<reference evidence="3" key="1">
    <citation type="submission" date="2021-06" db="EMBL/GenBank/DDBJ databases">
        <title>Genome Sequence of Mortierella hyaline Strain SCG-10, a Cold-Adapted, Nitrate-Reducing Fungus Isolated from Soil in Minnesota, USA.</title>
        <authorList>
            <person name="Aldossari N."/>
        </authorList>
    </citation>
    <scope>NUCLEOTIDE SEQUENCE</scope>
    <source>
        <strain evidence="3">SCG-10</strain>
    </source>
</reference>
<keyword evidence="2" id="KW-0472">Membrane</keyword>
<evidence type="ECO:0000313" key="3">
    <source>
        <dbReference type="EMBL" id="KAG9068920.1"/>
    </source>
</evidence>
<feature type="compositionally biased region" description="Low complexity" evidence="1">
    <location>
        <begin position="341"/>
        <end position="365"/>
    </location>
</feature>
<dbReference type="Proteomes" id="UP000707451">
    <property type="component" value="Unassembled WGS sequence"/>
</dbReference>
<dbReference type="AlphaFoldDB" id="A0A9P8BUN2"/>
<keyword evidence="4" id="KW-1185">Reference proteome</keyword>
<evidence type="ECO:0000256" key="2">
    <source>
        <dbReference type="SAM" id="Phobius"/>
    </source>
</evidence>
<keyword evidence="2" id="KW-1133">Transmembrane helix</keyword>
<protein>
    <submittedName>
        <fullName evidence="3">Uncharacterized protein</fullName>
    </submittedName>
</protein>
<feature type="region of interest" description="Disordered" evidence="1">
    <location>
        <begin position="220"/>
        <end position="407"/>
    </location>
</feature>
<evidence type="ECO:0000313" key="4">
    <source>
        <dbReference type="Proteomes" id="UP000707451"/>
    </source>
</evidence>
<comment type="caution">
    <text evidence="3">The sequence shown here is derived from an EMBL/GenBank/DDBJ whole genome shotgun (WGS) entry which is preliminary data.</text>
</comment>
<accession>A0A9P8BUN2</accession>
<sequence>MASSEKVLFAFIAIAVALAIFILGFCLIRARRKSAAERTQLPMQQQQPQPQQQQQQQQQLQMQHRPQPQQQLQQQQQQQQQQQLSIQPQHMPSDHNTATLSTFTRISPAGPEMSALLSSAKANESRAGGFSLVRLLTKNSSSGGTSSKPLAYQFSHSRSGKDPSLPKTPSTQSSNYDYDWDLSDFSKERTKDGFPVITLTSPTSSEVSIPFISLDEQSASTSSSSGLYLTNTESRSLSPLTTLPPAITTGTSTENHSRDENGSAPTSSTLAPAPPSPQQSIPEHMLLHPSSSLNIRRSVKQEPAPPTTPLSMADFPPTYEEALDSAGPSNRSPLMSHPKVSSPSSLAPTNSSPSYSGSSSSSQSRPPYPDGLDTTTSHPDASIEGTQDGTVDLETDPLASLSLSYTA</sequence>
<feature type="region of interest" description="Disordered" evidence="1">
    <location>
        <begin position="39"/>
        <end position="97"/>
    </location>
</feature>
<dbReference type="OrthoDB" id="2440824at2759"/>
<keyword evidence="2" id="KW-0812">Transmembrane</keyword>
<gene>
    <name evidence="3" type="ORF">KI688_011216</name>
</gene>
<evidence type="ECO:0000256" key="1">
    <source>
        <dbReference type="SAM" id="MobiDB-lite"/>
    </source>
</evidence>
<feature type="compositionally biased region" description="Low complexity" evidence="1">
    <location>
        <begin position="40"/>
        <end position="89"/>
    </location>
</feature>
<feature type="compositionally biased region" description="Polar residues" evidence="1">
    <location>
        <begin position="373"/>
        <end position="389"/>
    </location>
</feature>
<feature type="compositionally biased region" description="Polar residues" evidence="1">
    <location>
        <begin position="167"/>
        <end position="176"/>
    </location>
</feature>
<feature type="region of interest" description="Disordered" evidence="1">
    <location>
        <begin position="139"/>
        <end position="176"/>
    </location>
</feature>
<feature type="compositionally biased region" description="Low complexity" evidence="1">
    <location>
        <begin position="139"/>
        <end position="148"/>
    </location>
</feature>
<feature type="transmembrane region" description="Helical" evidence="2">
    <location>
        <begin position="6"/>
        <end position="28"/>
    </location>
</feature>